<proteinExistence type="predicted"/>
<gene>
    <name evidence="2" type="ORF">COV64_00395</name>
</gene>
<dbReference type="AlphaFoldDB" id="A0A2H0MPK8"/>
<keyword evidence="1" id="KW-0472">Membrane</keyword>
<name>A0A2H0MPK8_9BACT</name>
<evidence type="ECO:0000313" key="2">
    <source>
        <dbReference type="EMBL" id="PIQ98592.1"/>
    </source>
</evidence>
<evidence type="ECO:0000313" key="3">
    <source>
        <dbReference type="Proteomes" id="UP000229381"/>
    </source>
</evidence>
<dbReference type="EMBL" id="PCWI01000010">
    <property type="protein sequence ID" value="PIQ98592.1"/>
    <property type="molecule type" value="Genomic_DNA"/>
</dbReference>
<accession>A0A2H0MPK8</accession>
<keyword evidence="1" id="KW-0812">Transmembrane</keyword>
<keyword evidence="1" id="KW-1133">Transmembrane helix</keyword>
<organism evidence="2 3">
    <name type="scientific">Candidatus Nealsonbacteria bacterium CG11_big_fil_rev_8_21_14_0_20_39_9</name>
    <dbReference type="NCBI Taxonomy" id="1974715"/>
    <lineage>
        <taxon>Bacteria</taxon>
        <taxon>Candidatus Nealsoniibacteriota</taxon>
    </lineage>
</organism>
<protein>
    <submittedName>
        <fullName evidence="2">Uncharacterized protein</fullName>
    </submittedName>
</protein>
<sequence>MTGESKKIFPTQTSNYWVGIVIILVGILGVFIYFDQRIKGLEEIVSQATLSRENIVSGAITPAGEGLKKEISEMPQEIPESAWQEIAALAGTGNIKTDSFIIPSGQWRVRWKLELNPEKIGLFSFGAYRQTDDELVESASFNSLLGMTHYSQGTYIYEGKTSYYLDIKAENLAGWDIKMESL</sequence>
<reference evidence="2 3" key="1">
    <citation type="submission" date="2017-09" db="EMBL/GenBank/DDBJ databases">
        <title>Depth-based differentiation of microbial function through sediment-hosted aquifers and enrichment of novel symbionts in the deep terrestrial subsurface.</title>
        <authorList>
            <person name="Probst A.J."/>
            <person name="Ladd B."/>
            <person name="Jarett J.K."/>
            <person name="Geller-Mcgrath D.E."/>
            <person name="Sieber C.M."/>
            <person name="Emerson J.B."/>
            <person name="Anantharaman K."/>
            <person name="Thomas B.C."/>
            <person name="Malmstrom R."/>
            <person name="Stieglmeier M."/>
            <person name="Klingl A."/>
            <person name="Woyke T."/>
            <person name="Ryan C.M."/>
            <person name="Banfield J.F."/>
        </authorList>
    </citation>
    <scope>NUCLEOTIDE SEQUENCE [LARGE SCALE GENOMIC DNA]</scope>
    <source>
        <strain evidence="2">CG11_big_fil_rev_8_21_14_0_20_39_9</strain>
    </source>
</reference>
<evidence type="ECO:0000256" key="1">
    <source>
        <dbReference type="SAM" id="Phobius"/>
    </source>
</evidence>
<feature type="transmembrane region" description="Helical" evidence="1">
    <location>
        <begin position="16"/>
        <end position="34"/>
    </location>
</feature>
<dbReference type="Proteomes" id="UP000229381">
    <property type="component" value="Unassembled WGS sequence"/>
</dbReference>
<comment type="caution">
    <text evidence="2">The sequence shown here is derived from an EMBL/GenBank/DDBJ whole genome shotgun (WGS) entry which is preliminary data.</text>
</comment>